<dbReference type="SUPFAM" id="SSF51735">
    <property type="entry name" value="NAD(P)-binding Rossmann-fold domains"/>
    <property type="match status" value="1"/>
</dbReference>
<dbReference type="PANTHER" id="PTHR43431:SF7">
    <property type="entry name" value="OXIDOREDUCTASE, SHORT CHAIN DEHYDROGENASE_REDUCTASE FAMILY (AFU_ORTHOLOGUE AFUA_5G14000)"/>
    <property type="match status" value="1"/>
</dbReference>
<evidence type="ECO:0000313" key="1">
    <source>
        <dbReference type="EMBL" id="QFY44940.1"/>
    </source>
</evidence>
<dbReference type="OrthoDB" id="5513072at2"/>
<protein>
    <submittedName>
        <fullName evidence="1">SDR family NAD(P)-dependent oxidoreductase</fullName>
    </submittedName>
</protein>
<dbReference type="PANTHER" id="PTHR43431">
    <property type="entry name" value="OXIDOREDUCTASE, SHORT CHAIN DEHYDROGENASE/REDUCTASE FAMILY (AFU_ORTHOLOGUE AFUA_5G14000)"/>
    <property type="match status" value="1"/>
</dbReference>
<reference evidence="1 2" key="1">
    <citation type="submission" date="2019-09" db="EMBL/GenBank/DDBJ databases">
        <title>Ecophysiology of the spiral-shaped methanotroph Methylospira mobilis as revealed by the complete genome sequence.</title>
        <authorList>
            <person name="Oshkin I.Y."/>
            <person name="Dedysh S.N."/>
            <person name="Miroshnikov K."/>
            <person name="Danilova O.V."/>
            <person name="Hakobyan A."/>
            <person name="Liesack W."/>
        </authorList>
    </citation>
    <scope>NUCLEOTIDE SEQUENCE [LARGE SCALE GENOMIC DNA]</scope>
    <source>
        <strain evidence="1 2">Shm1</strain>
    </source>
</reference>
<dbReference type="Pfam" id="PF00106">
    <property type="entry name" value="adh_short"/>
    <property type="match status" value="1"/>
</dbReference>
<evidence type="ECO:0000313" key="2">
    <source>
        <dbReference type="Proteomes" id="UP000325755"/>
    </source>
</evidence>
<keyword evidence="2" id="KW-1185">Reference proteome</keyword>
<sequence>MKNPVCVIVGAGPGNGAALAKKFAGEGFEVALLARNRERLSELAAALPRAQAYACDVIDTASVSSAFNAIARDMGAVDTVIYNAGKGILGDALSVCIDDFESAWRVNALGAFVVAQQVLPAMRQADKGTILFMGATASRRGGAKTAAFAPAKAAQRIFAESLARAYGPDGTHVGLIIIDAVVDEPYARSQFPDREDSFFCKPADIADSAFMLAKQLPSAWTFELELRPSGERW</sequence>
<dbReference type="EMBL" id="CP044205">
    <property type="protein sequence ID" value="QFY44940.1"/>
    <property type="molecule type" value="Genomic_DNA"/>
</dbReference>
<dbReference type="Proteomes" id="UP000325755">
    <property type="component" value="Chromosome"/>
</dbReference>
<dbReference type="InterPro" id="IPR036291">
    <property type="entry name" value="NAD(P)-bd_dom_sf"/>
</dbReference>
<dbReference type="PRINTS" id="PR00081">
    <property type="entry name" value="GDHRDH"/>
</dbReference>
<accession>A0A5Q0BMG6</accession>
<proteinExistence type="predicted"/>
<name>A0A5Q0BMG6_9GAMM</name>
<dbReference type="AlphaFoldDB" id="A0A5Q0BMG6"/>
<gene>
    <name evidence="1" type="ORF">F6R98_04665</name>
</gene>
<dbReference type="Gene3D" id="3.40.50.720">
    <property type="entry name" value="NAD(P)-binding Rossmann-like Domain"/>
    <property type="match status" value="1"/>
</dbReference>
<dbReference type="KEGG" id="mmob:F6R98_04665"/>
<dbReference type="InterPro" id="IPR002347">
    <property type="entry name" value="SDR_fam"/>
</dbReference>
<dbReference type="InParanoid" id="A0A5Q0BMG6"/>
<organism evidence="1 2">
    <name type="scientific">Candidatus Methylospira mobilis</name>
    <dbReference type="NCBI Taxonomy" id="1808979"/>
    <lineage>
        <taxon>Bacteria</taxon>
        <taxon>Pseudomonadati</taxon>
        <taxon>Pseudomonadota</taxon>
        <taxon>Gammaproteobacteria</taxon>
        <taxon>Methylococcales</taxon>
        <taxon>Methylococcaceae</taxon>
        <taxon>Candidatus Methylospira</taxon>
    </lineage>
</organism>